<feature type="compositionally biased region" description="Low complexity" evidence="3">
    <location>
        <begin position="166"/>
        <end position="180"/>
    </location>
</feature>
<gene>
    <name evidence="5" type="ORF">BN381_50024</name>
</gene>
<dbReference type="Proteomes" id="UP000018291">
    <property type="component" value="Unassembled WGS sequence"/>
</dbReference>
<dbReference type="STRING" id="1229780.BN381_50024"/>
<dbReference type="SUPFAM" id="SSF52540">
    <property type="entry name" value="P-loop containing nucleoside triphosphate hydrolases"/>
    <property type="match status" value="1"/>
</dbReference>
<evidence type="ECO:0000256" key="2">
    <source>
        <dbReference type="ARBA" id="ARBA00022840"/>
    </source>
</evidence>
<reference evidence="5 6" key="1">
    <citation type="journal article" date="2013" name="ISME J.">
        <title>Metabolic model for the filamentous 'Candidatus Microthrix parvicella' based on genomic and metagenomic analyses.</title>
        <authorList>
            <person name="Jon McIlroy S."/>
            <person name="Kristiansen R."/>
            <person name="Albertsen M."/>
            <person name="Michael Karst S."/>
            <person name="Rossetti S."/>
            <person name="Lund Nielsen J."/>
            <person name="Tandoi V."/>
            <person name="James Seviour R."/>
            <person name="Nielsen P.H."/>
        </authorList>
    </citation>
    <scope>NUCLEOTIDE SEQUENCE [LARGE SCALE GENOMIC DNA]</scope>
    <source>
        <strain evidence="5 6">RN1</strain>
    </source>
</reference>
<name>R4Z6W9_9ACTN</name>
<keyword evidence="4" id="KW-1133">Transmembrane helix</keyword>
<keyword evidence="5" id="KW-0829">Tyrosine-protein kinase</keyword>
<keyword evidence="5" id="KW-0418">Kinase</keyword>
<dbReference type="PANTHER" id="PTHR32309:SF13">
    <property type="entry name" value="FERRIC ENTEROBACTIN TRANSPORT PROTEIN FEPE"/>
    <property type="match status" value="1"/>
</dbReference>
<dbReference type="EC" id="2.7.10.2" evidence="5"/>
<dbReference type="HOGENOM" id="CLU_459074_0_0_11"/>
<proteinExistence type="predicted"/>
<evidence type="ECO:0000256" key="3">
    <source>
        <dbReference type="SAM" id="MobiDB-lite"/>
    </source>
</evidence>
<evidence type="ECO:0000313" key="6">
    <source>
        <dbReference type="Proteomes" id="UP000018291"/>
    </source>
</evidence>
<keyword evidence="4" id="KW-0812">Transmembrane</keyword>
<feature type="transmembrane region" description="Helical" evidence="4">
    <location>
        <begin position="251"/>
        <end position="269"/>
    </location>
</feature>
<dbReference type="InterPro" id="IPR005702">
    <property type="entry name" value="Wzc-like_C"/>
</dbReference>
<dbReference type="GO" id="GO:0005886">
    <property type="term" value="C:plasma membrane"/>
    <property type="evidence" value="ECO:0007669"/>
    <property type="project" value="TreeGrafter"/>
</dbReference>
<feature type="compositionally biased region" description="Polar residues" evidence="3">
    <location>
        <begin position="566"/>
        <end position="594"/>
    </location>
</feature>
<protein>
    <submittedName>
        <fullName evidence="5">Putative Non-specific protein-tyrosine kinase</fullName>
        <ecNumber evidence="5">2.7.10.2</ecNumber>
    </submittedName>
</protein>
<dbReference type="OrthoDB" id="9812433at2"/>
<evidence type="ECO:0000256" key="1">
    <source>
        <dbReference type="ARBA" id="ARBA00022741"/>
    </source>
</evidence>
<keyword evidence="1" id="KW-0547">Nucleotide-binding</keyword>
<dbReference type="eggNOG" id="COG0489">
    <property type="taxonomic scope" value="Bacteria"/>
</dbReference>
<evidence type="ECO:0000256" key="4">
    <source>
        <dbReference type="SAM" id="Phobius"/>
    </source>
</evidence>
<dbReference type="EMBL" id="CANL01000045">
    <property type="protein sequence ID" value="CCM64882.1"/>
    <property type="molecule type" value="Genomic_DNA"/>
</dbReference>
<feature type="region of interest" description="Disordered" evidence="3">
    <location>
        <begin position="551"/>
        <end position="594"/>
    </location>
</feature>
<sequence>MISTKVTAVLRRRWPILAISLVVGLLAGVVSSQLAPSDIVQQYRAEQVVVANASGTGGVSVQQDSLKVTRGEIPTIAAEALGDGERADKLAADMKVTVDTDSQSITIASVDVDPDLAARRVNEVTKAFLDVTNGQRQEAERVRVQQLEDAAGAAEMDLVAFDENYPDLTDPDAPTTDPATGEPVPGADGPDPALVAQRQSLSDAAAQARSEATVQKAQLESTQPYQTLGEQQPKRDKRGAFEVPNSLPLRASFLGFFGLLLGAILALVLERLNRRIDTRPELAEACSLPIIAEVGFVAEKRRPTSNGALVLTGVWAEAYRRVRSAMQFVHERGTLVATNDGSHVTEATKVGVDGAERGGVFMFTSTAPGEGKTTSAALTAQAMAEVGVRTLLVGADFRRPTLAGVMGVEPGATIADLTGPAENRPTVDQVVRPTKFTNLYLALSGQPTRDVSELIAATRQLVSQAAAQNATVIIDTSPLNASSDALDLLPVVDHVIMVVRSGRSTENDLVESVDALERVGANVMGTLLVGTPNAGRRQAYYYDYYSVEGLDGPGDPSKPVEAEGSFSATGPSKQTNGATLPDASAQTDEVGSAP</sequence>
<dbReference type="RefSeq" id="WP_012229225.1">
    <property type="nucleotide sequence ID" value="NZ_HG422565.1"/>
</dbReference>
<dbReference type="GO" id="GO:0004715">
    <property type="term" value="F:non-membrane spanning protein tyrosine kinase activity"/>
    <property type="evidence" value="ECO:0007669"/>
    <property type="project" value="UniProtKB-EC"/>
</dbReference>
<dbReference type="AlphaFoldDB" id="R4Z6W9"/>
<dbReference type="Gene3D" id="3.40.50.300">
    <property type="entry name" value="P-loop containing nucleotide triphosphate hydrolases"/>
    <property type="match status" value="1"/>
</dbReference>
<keyword evidence="5" id="KW-0808">Transferase</keyword>
<comment type="caution">
    <text evidence="5">The sequence shown here is derived from an EMBL/GenBank/DDBJ whole genome shotgun (WGS) entry which is preliminary data.</text>
</comment>
<organism evidence="5 6">
    <name type="scientific">Candidatus Neomicrothrix parvicella RN1</name>
    <dbReference type="NCBI Taxonomy" id="1229780"/>
    <lineage>
        <taxon>Bacteria</taxon>
        <taxon>Bacillati</taxon>
        <taxon>Actinomycetota</taxon>
        <taxon>Acidimicrobiia</taxon>
        <taxon>Acidimicrobiales</taxon>
        <taxon>Microthrixaceae</taxon>
        <taxon>Candidatus Neomicrothrix</taxon>
    </lineage>
</organism>
<keyword evidence="6" id="KW-1185">Reference proteome</keyword>
<dbReference type="InterPro" id="IPR050445">
    <property type="entry name" value="Bact_polysacc_biosynth/exp"/>
</dbReference>
<accession>R4Z6W9</accession>
<dbReference type="InterPro" id="IPR027417">
    <property type="entry name" value="P-loop_NTPase"/>
</dbReference>
<keyword evidence="2" id="KW-0067">ATP-binding</keyword>
<keyword evidence="4" id="KW-0472">Membrane</keyword>
<feature type="region of interest" description="Disordered" evidence="3">
    <location>
        <begin position="164"/>
        <end position="237"/>
    </location>
</feature>
<dbReference type="CDD" id="cd05387">
    <property type="entry name" value="BY-kinase"/>
    <property type="match status" value="1"/>
</dbReference>
<evidence type="ECO:0000313" key="5">
    <source>
        <dbReference type="EMBL" id="CCM64882.1"/>
    </source>
</evidence>
<feature type="compositionally biased region" description="Polar residues" evidence="3">
    <location>
        <begin position="210"/>
        <end position="230"/>
    </location>
</feature>
<dbReference type="PANTHER" id="PTHR32309">
    <property type="entry name" value="TYROSINE-PROTEIN KINASE"/>
    <property type="match status" value="1"/>
</dbReference>